<protein>
    <submittedName>
        <fullName evidence="2">Uncharacterized protein</fullName>
    </submittedName>
</protein>
<dbReference type="AlphaFoldDB" id="A0A139HYM0"/>
<evidence type="ECO:0000313" key="2">
    <source>
        <dbReference type="EMBL" id="KXT07590.1"/>
    </source>
</evidence>
<dbReference type="Proteomes" id="UP000070133">
    <property type="component" value="Unassembled WGS sequence"/>
</dbReference>
<organism evidence="2 3">
    <name type="scientific">Pseudocercospora eumusae</name>
    <dbReference type="NCBI Taxonomy" id="321146"/>
    <lineage>
        <taxon>Eukaryota</taxon>
        <taxon>Fungi</taxon>
        <taxon>Dikarya</taxon>
        <taxon>Ascomycota</taxon>
        <taxon>Pezizomycotina</taxon>
        <taxon>Dothideomycetes</taxon>
        <taxon>Dothideomycetidae</taxon>
        <taxon>Mycosphaerellales</taxon>
        <taxon>Mycosphaerellaceae</taxon>
        <taxon>Pseudocercospora</taxon>
    </lineage>
</organism>
<sequence>MPAFSGNLRNITPPAADVPPPKRTAISQKKFELVRPTVPREGRGVVHTHTIATSTEPDDLPGTLATIQSRLAAWH</sequence>
<proteinExistence type="predicted"/>
<dbReference type="EMBL" id="LFZN01000001">
    <property type="protein sequence ID" value="KXT07590.1"/>
    <property type="molecule type" value="Genomic_DNA"/>
</dbReference>
<name>A0A139HYM0_9PEZI</name>
<comment type="caution">
    <text evidence="2">The sequence shown here is derived from an EMBL/GenBank/DDBJ whole genome shotgun (WGS) entry which is preliminary data.</text>
</comment>
<evidence type="ECO:0000313" key="3">
    <source>
        <dbReference type="Proteomes" id="UP000070133"/>
    </source>
</evidence>
<accession>A0A139HYM0</accession>
<keyword evidence="3" id="KW-1185">Reference proteome</keyword>
<evidence type="ECO:0000256" key="1">
    <source>
        <dbReference type="SAM" id="MobiDB-lite"/>
    </source>
</evidence>
<gene>
    <name evidence="2" type="ORF">AC578_10217</name>
</gene>
<feature type="region of interest" description="Disordered" evidence="1">
    <location>
        <begin position="1"/>
        <end position="23"/>
    </location>
</feature>
<reference evidence="2 3" key="1">
    <citation type="submission" date="2015-07" db="EMBL/GenBank/DDBJ databases">
        <title>Comparative genomics of the Sigatoka disease complex on banana suggests a link between parallel evolutionary changes in Pseudocercospora fijiensis and Pseudocercospora eumusae and increased virulence on the banana host.</title>
        <authorList>
            <person name="Chang T.-C."/>
            <person name="Salvucci A."/>
            <person name="Crous P.W."/>
            <person name="Stergiopoulos I."/>
        </authorList>
    </citation>
    <scope>NUCLEOTIDE SEQUENCE [LARGE SCALE GENOMIC DNA]</scope>
    <source>
        <strain evidence="2 3">CBS 114824</strain>
    </source>
</reference>